<dbReference type="AlphaFoldDB" id="A0A9Y2NAH4"/>
<dbReference type="SUPFAM" id="SSF48498">
    <property type="entry name" value="Tetracyclin repressor-like, C-terminal domain"/>
    <property type="match status" value="1"/>
</dbReference>
<dbReference type="PROSITE" id="PS50977">
    <property type="entry name" value="HTH_TETR_2"/>
    <property type="match status" value="1"/>
</dbReference>
<dbReference type="InterPro" id="IPR049445">
    <property type="entry name" value="TetR_SbtR-like_C"/>
</dbReference>
<evidence type="ECO:0000313" key="6">
    <source>
        <dbReference type="EMBL" id="WIX98605.1"/>
    </source>
</evidence>
<proteinExistence type="predicted"/>
<protein>
    <submittedName>
        <fullName evidence="6">Helix-turn-helix domain-containing protein</fullName>
    </submittedName>
</protein>
<dbReference type="PRINTS" id="PR00455">
    <property type="entry name" value="HTHTETR"/>
</dbReference>
<dbReference type="InterPro" id="IPR036271">
    <property type="entry name" value="Tet_transcr_reg_TetR-rel_C_sf"/>
</dbReference>
<dbReference type="KEGG" id="amog:QRX60_31645"/>
<dbReference type="Pfam" id="PF00440">
    <property type="entry name" value="TetR_N"/>
    <property type="match status" value="1"/>
</dbReference>
<organism evidence="6 7">
    <name type="scientific">Amycolatopsis mongoliensis</name>
    <dbReference type="NCBI Taxonomy" id="715475"/>
    <lineage>
        <taxon>Bacteria</taxon>
        <taxon>Bacillati</taxon>
        <taxon>Actinomycetota</taxon>
        <taxon>Actinomycetes</taxon>
        <taxon>Pseudonocardiales</taxon>
        <taxon>Pseudonocardiaceae</taxon>
        <taxon>Amycolatopsis</taxon>
    </lineage>
</organism>
<keyword evidence="1" id="KW-0805">Transcription regulation</keyword>
<dbReference type="Gene3D" id="1.10.357.10">
    <property type="entry name" value="Tetracycline Repressor, domain 2"/>
    <property type="match status" value="1"/>
</dbReference>
<dbReference type="RefSeq" id="WP_285995089.1">
    <property type="nucleotide sequence ID" value="NZ_CP127295.1"/>
</dbReference>
<evidence type="ECO:0000256" key="3">
    <source>
        <dbReference type="ARBA" id="ARBA00023163"/>
    </source>
</evidence>
<evidence type="ECO:0000256" key="1">
    <source>
        <dbReference type="ARBA" id="ARBA00023015"/>
    </source>
</evidence>
<evidence type="ECO:0000256" key="4">
    <source>
        <dbReference type="PROSITE-ProRule" id="PRU00335"/>
    </source>
</evidence>
<dbReference type="SUPFAM" id="SSF46689">
    <property type="entry name" value="Homeodomain-like"/>
    <property type="match status" value="1"/>
</dbReference>
<dbReference type="InterPro" id="IPR009057">
    <property type="entry name" value="Homeodomain-like_sf"/>
</dbReference>
<evidence type="ECO:0000313" key="7">
    <source>
        <dbReference type="Proteomes" id="UP001239397"/>
    </source>
</evidence>
<dbReference type="Proteomes" id="UP001239397">
    <property type="component" value="Chromosome"/>
</dbReference>
<dbReference type="PANTHER" id="PTHR30055">
    <property type="entry name" value="HTH-TYPE TRANSCRIPTIONAL REGULATOR RUTR"/>
    <property type="match status" value="1"/>
</dbReference>
<dbReference type="PANTHER" id="PTHR30055:SF234">
    <property type="entry name" value="HTH-TYPE TRANSCRIPTIONAL REGULATOR BETI"/>
    <property type="match status" value="1"/>
</dbReference>
<dbReference type="GO" id="GO:0003700">
    <property type="term" value="F:DNA-binding transcription factor activity"/>
    <property type="evidence" value="ECO:0007669"/>
    <property type="project" value="TreeGrafter"/>
</dbReference>
<dbReference type="Pfam" id="PF21597">
    <property type="entry name" value="TetR_C_43"/>
    <property type="match status" value="1"/>
</dbReference>
<keyword evidence="2 4" id="KW-0238">DNA-binding</keyword>
<gene>
    <name evidence="6" type="ORF">QRX60_31645</name>
</gene>
<sequence length="183" mass="19503">MPESNRELLLTAAREAFAAEGTLASLRDVARRAGVGIGTLYRHFPTREALLEAVLDRRFAELRERAEELLGAPPQEALLTWLTEVAAGARTYLGLPQSIMAALADEGSALHASCMTMRAAGETLLTRAQRAGAVRGDLTIFEVISLVLGVAWAAQQPGGTEDLLPRLLSTAMHGMTTPARSPG</sequence>
<feature type="domain" description="HTH tetR-type" evidence="5">
    <location>
        <begin position="3"/>
        <end position="62"/>
    </location>
</feature>
<feature type="DNA-binding region" description="H-T-H motif" evidence="4">
    <location>
        <begin position="25"/>
        <end position="44"/>
    </location>
</feature>
<dbReference type="GO" id="GO:0000976">
    <property type="term" value="F:transcription cis-regulatory region binding"/>
    <property type="evidence" value="ECO:0007669"/>
    <property type="project" value="TreeGrafter"/>
</dbReference>
<evidence type="ECO:0000256" key="2">
    <source>
        <dbReference type="ARBA" id="ARBA00023125"/>
    </source>
</evidence>
<name>A0A9Y2NAH4_9PSEU</name>
<dbReference type="InterPro" id="IPR001647">
    <property type="entry name" value="HTH_TetR"/>
</dbReference>
<keyword evidence="7" id="KW-1185">Reference proteome</keyword>
<accession>A0A9Y2NAH4</accession>
<reference evidence="6 7" key="1">
    <citation type="submission" date="2023-06" db="EMBL/GenBank/DDBJ databases">
        <authorList>
            <person name="Oyuntsetseg B."/>
            <person name="Kim S.B."/>
        </authorList>
    </citation>
    <scope>NUCLEOTIDE SEQUENCE [LARGE SCALE GENOMIC DNA]</scope>
    <source>
        <strain evidence="6 7">4-36</strain>
    </source>
</reference>
<dbReference type="InterPro" id="IPR050109">
    <property type="entry name" value="HTH-type_TetR-like_transc_reg"/>
</dbReference>
<keyword evidence="3" id="KW-0804">Transcription</keyword>
<dbReference type="EMBL" id="CP127295">
    <property type="protein sequence ID" value="WIX98605.1"/>
    <property type="molecule type" value="Genomic_DNA"/>
</dbReference>
<evidence type="ECO:0000259" key="5">
    <source>
        <dbReference type="PROSITE" id="PS50977"/>
    </source>
</evidence>